<feature type="compositionally biased region" description="Basic and acidic residues" evidence="1">
    <location>
        <begin position="48"/>
        <end position="64"/>
    </location>
</feature>
<feature type="compositionally biased region" description="Polar residues" evidence="1">
    <location>
        <begin position="99"/>
        <end position="110"/>
    </location>
</feature>
<dbReference type="Proteomes" id="UP000054337">
    <property type="component" value="Unassembled WGS sequence"/>
</dbReference>
<feature type="compositionally biased region" description="Basic and acidic residues" evidence="1">
    <location>
        <begin position="14"/>
        <end position="38"/>
    </location>
</feature>
<evidence type="ECO:0000256" key="1">
    <source>
        <dbReference type="SAM" id="MobiDB-lite"/>
    </source>
</evidence>
<dbReference type="HOGENOM" id="CLU_2072718_0_0_1"/>
<protein>
    <submittedName>
        <fullName evidence="2">Uncharacterized protein</fullName>
    </submittedName>
</protein>
<dbReference type="RefSeq" id="XP_014560133.1">
    <property type="nucleotide sequence ID" value="XM_014704647.1"/>
</dbReference>
<organism evidence="2 3">
    <name type="scientific">Bipolaris victoriae (strain FI3)</name>
    <name type="common">Victoria blight of oats agent</name>
    <name type="synonym">Cochliobolus victoriae</name>
    <dbReference type="NCBI Taxonomy" id="930091"/>
    <lineage>
        <taxon>Eukaryota</taxon>
        <taxon>Fungi</taxon>
        <taxon>Dikarya</taxon>
        <taxon>Ascomycota</taxon>
        <taxon>Pezizomycotina</taxon>
        <taxon>Dothideomycetes</taxon>
        <taxon>Pleosporomycetidae</taxon>
        <taxon>Pleosporales</taxon>
        <taxon>Pleosporineae</taxon>
        <taxon>Pleosporaceae</taxon>
        <taxon>Bipolaris</taxon>
    </lineage>
</organism>
<dbReference type="GeneID" id="26251260"/>
<evidence type="ECO:0000313" key="2">
    <source>
        <dbReference type="EMBL" id="EUN30661.1"/>
    </source>
</evidence>
<sequence>MLWDIRKKSVYGQVDKEGRDGIPVPEAKKRERKRDSDANAKPPCHGLYQDKPRRLEVTPKRLDPHPFPGGGDLSQGSRAQFTSGTGVRGYDKANPSGEAGQTNTKKQVSVLQGHDKAR</sequence>
<evidence type="ECO:0000313" key="3">
    <source>
        <dbReference type="Proteomes" id="UP000054337"/>
    </source>
</evidence>
<keyword evidence="3" id="KW-1185">Reference proteome</keyword>
<gene>
    <name evidence="2" type="ORF">COCVIDRAFT_13059</name>
</gene>
<feature type="region of interest" description="Disordered" evidence="1">
    <location>
        <begin position="1"/>
        <end position="118"/>
    </location>
</feature>
<accession>W7ERF6</accession>
<feature type="compositionally biased region" description="Polar residues" evidence="1">
    <location>
        <begin position="74"/>
        <end position="85"/>
    </location>
</feature>
<dbReference type="AlphaFoldDB" id="W7ERF6"/>
<reference evidence="2 3" key="1">
    <citation type="journal article" date="2013" name="PLoS Genet.">
        <title>Comparative genome structure, secondary metabolite, and effector coding capacity across Cochliobolus pathogens.</title>
        <authorList>
            <person name="Condon B.J."/>
            <person name="Leng Y."/>
            <person name="Wu D."/>
            <person name="Bushley K.E."/>
            <person name="Ohm R.A."/>
            <person name="Otillar R."/>
            <person name="Martin J."/>
            <person name="Schackwitz W."/>
            <person name="Grimwood J."/>
            <person name="MohdZainudin N."/>
            <person name="Xue C."/>
            <person name="Wang R."/>
            <person name="Manning V.A."/>
            <person name="Dhillon B."/>
            <person name="Tu Z.J."/>
            <person name="Steffenson B.J."/>
            <person name="Salamov A."/>
            <person name="Sun H."/>
            <person name="Lowry S."/>
            <person name="LaButti K."/>
            <person name="Han J."/>
            <person name="Copeland A."/>
            <person name="Lindquist E."/>
            <person name="Barry K."/>
            <person name="Schmutz J."/>
            <person name="Baker S.E."/>
            <person name="Ciuffetti L.M."/>
            <person name="Grigoriev I.V."/>
            <person name="Zhong S."/>
            <person name="Turgeon B.G."/>
        </authorList>
    </citation>
    <scope>NUCLEOTIDE SEQUENCE [LARGE SCALE GENOMIC DNA]</scope>
    <source>
        <strain evidence="2 3">FI3</strain>
    </source>
</reference>
<dbReference type="EMBL" id="KI968704">
    <property type="protein sequence ID" value="EUN30661.1"/>
    <property type="molecule type" value="Genomic_DNA"/>
</dbReference>
<proteinExistence type="predicted"/>
<name>W7ERF6_BIPV3</name>